<evidence type="ECO:0000256" key="1">
    <source>
        <dbReference type="SAM" id="MobiDB-lite"/>
    </source>
</evidence>
<evidence type="ECO:0000313" key="2">
    <source>
        <dbReference type="EMBL" id="CAE0643142.1"/>
    </source>
</evidence>
<sequence>MLLISKVVIDYSRMHRIMVIPNSSLRRPDRKHDSFSGFGALNARRPKGKAGVSQSVPPMEVKILEDEEEDTKKGRQGSQAATTSGNPISAGTSAPAPSGGGGKRERVRSAPSAMRQFHNKLQRSPKSKPRSTLKAASSNSERALEKDKGGEVQILDVKVNVGYKRPERIRH</sequence>
<proteinExistence type="predicted"/>
<reference evidence="2" key="1">
    <citation type="submission" date="2021-01" db="EMBL/GenBank/DDBJ databases">
        <authorList>
            <person name="Corre E."/>
            <person name="Pelletier E."/>
            <person name="Niang G."/>
            <person name="Scheremetjew M."/>
            <person name="Finn R."/>
            <person name="Kale V."/>
            <person name="Holt S."/>
            <person name="Cochrane G."/>
            <person name="Meng A."/>
            <person name="Brown T."/>
            <person name="Cohen L."/>
        </authorList>
    </citation>
    <scope>NUCLEOTIDE SEQUENCE</scope>
    <source>
        <strain evidence="2">CCCM811</strain>
    </source>
</reference>
<gene>
    <name evidence="2" type="ORF">LGLO00237_LOCUS60</name>
</gene>
<accession>A0A7S4DDF8</accession>
<dbReference type="AlphaFoldDB" id="A0A7S4DDF8"/>
<feature type="compositionally biased region" description="Low complexity" evidence="1">
    <location>
        <begin position="87"/>
        <end position="97"/>
    </location>
</feature>
<feature type="compositionally biased region" description="Polar residues" evidence="1">
    <location>
        <begin position="76"/>
        <end position="86"/>
    </location>
</feature>
<feature type="compositionally biased region" description="Basic residues" evidence="1">
    <location>
        <begin position="117"/>
        <end position="131"/>
    </location>
</feature>
<feature type="region of interest" description="Disordered" evidence="1">
    <location>
        <begin position="25"/>
        <end position="152"/>
    </location>
</feature>
<protein>
    <submittedName>
        <fullName evidence="2">Uncharacterized protein</fullName>
    </submittedName>
</protein>
<name>A0A7S4DDF8_9EUKA</name>
<organism evidence="2">
    <name type="scientific">Lotharella globosa</name>
    <dbReference type="NCBI Taxonomy" id="91324"/>
    <lineage>
        <taxon>Eukaryota</taxon>
        <taxon>Sar</taxon>
        <taxon>Rhizaria</taxon>
        <taxon>Cercozoa</taxon>
        <taxon>Chlorarachniophyceae</taxon>
        <taxon>Lotharella</taxon>
    </lineage>
</organism>
<dbReference type="EMBL" id="HBIV01000076">
    <property type="protein sequence ID" value="CAE0643142.1"/>
    <property type="molecule type" value="Transcribed_RNA"/>
</dbReference>